<dbReference type="SUPFAM" id="SSF50630">
    <property type="entry name" value="Acid proteases"/>
    <property type="match status" value="1"/>
</dbReference>
<dbReference type="Pfam" id="PF23309">
    <property type="entry name" value="DUF7083"/>
    <property type="match status" value="1"/>
</dbReference>
<dbReference type="Proteomes" id="UP000835052">
    <property type="component" value="Unassembled WGS sequence"/>
</dbReference>
<dbReference type="EMBL" id="CAJGYM010000413">
    <property type="protein sequence ID" value="CAD6200376.1"/>
    <property type="molecule type" value="Genomic_DNA"/>
</dbReference>
<feature type="non-terminal residue" evidence="3">
    <location>
        <position position="372"/>
    </location>
</feature>
<evidence type="ECO:0000313" key="4">
    <source>
        <dbReference type="Proteomes" id="UP000835052"/>
    </source>
</evidence>
<sequence length="372" mass="42574">LKMILSQQQAQQQTQKQLADLIKSLSAGNTSSTASSPSIDVYGLLMNEIEPYNYDAEGTSTFDDWFKRHGVTLNERGKTLTDEAKRNLIVNKLDKKAYDVFCKNILPKDFSTLTLNETIDTLKKLFGPRKSLCKRRFEFYQKTAPPLSSSAFPFRDLSNDVKQHYAEAEMKNIDEDTAQCIAFVSALSDASYTEIRLRLLNKMNDVNAKLKLDDISEECDNWARIRAENRSMDTLDIKAISYKKKTGQQPKYQQQQYQSRNQQQYQKQIPSQQDNSLHSSRNRSRHGSRFRRRSTTPSEQQPRRFARRVAFSDIEDARTYLKVDIDGFCTELQVDTGADITMISRQTWNSIGSPALEPTPLTIKTADGSPMT</sequence>
<feature type="non-terminal residue" evidence="3">
    <location>
        <position position="1"/>
    </location>
</feature>
<reference evidence="3" key="1">
    <citation type="submission" date="2020-10" db="EMBL/GenBank/DDBJ databases">
        <authorList>
            <person name="Kikuchi T."/>
        </authorList>
    </citation>
    <scope>NUCLEOTIDE SEQUENCE</scope>
    <source>
        <strain evidence="3">NKZ352</strain>
    </source>
</reference>
<gene>
    <name evidence="3" type="ORF">CAUJ_LOCUS16271</name>
</gene>
<accession>A0A8S1HXW7</accession>
<dbReference type="Gene3D" id="2.40.70.10">
    <property type="entry name" value="Acid Proteases"/>
    <property type="match status" value="1"/>
</dbReference>
<feature type="domain" description="DUF7083" evidence="2">
    <location>
        <begin position="45"/>
        <end position="128"/>
    </location>
</feature>
<dbReference type="OrthoDB" id="5830452at2759"/>
<name>A0A8S1HXW7_9PELO</name>
<evidence type="ECO:0000256" key="1">
    <source>
        <dbReference type="SAM" id="MobiDB-lite"/>
    </source>
</evidence>
<evidence type="ECO:0000259" key="2">
    <source>
        <dbReference type="Pfam" id="PF23309"/>
    </source>
</evidence>
<evidence type="ECO:0000313" key="3">
    <source>
        <dbReference type="EMBL" id="CAD6200376.1"/>
    </source>
</evidence>
<dbReference type="InterPro" id="IPR021109">
    <property type="entry name" value="Peptidase_aspartic_dom_sf"/>
</dbReference>
<dbReference type="PANTHER" id="PTHR36943">
    <property type="entry name" value="CCHC-TYPE DOMAIN-CONTAINING PROTEIN"/>
    <property type="match status" value="1"/>
</dbReference>
<proteinExistence type="predicted"/>
<protein>
    <recommendedName>
        <fullName evidence="2">DUF7083 domain-containing protein</fullName>
    </recommendedName>
</protein>
<feature type="compositionally biased region" description="Low complexity" evidence="1">
    <location>
        <begin position="247"/>
        <end position="279"/>
    </location>
</feature>
<dbReference type="PANTHER" id="PTHR36943:SF1">
    <property type="entry name" value="CCHC-TYPE DOMAIN-CONTAINING PROTEIN"/>
    <property type="match status" value="1"/>
</dbReference>
<comment type="caution">
    <text evidence="3">The sequence shown here is derived from an EMBL/GenBank/DDBJ whole genome shotgun (WGS) entry which is preliminary data.</text>
</comment>
<feature type="region of interest" description="Disordered" evidence="1">
    <location>
        <begin position="244"/>
        <end position="304"/>
    </location>
</feature>
<organism evidence="3 4">
    <name type="scientific">Caenorhabditis auriculariae</name>
    <dbReference type="NCBI Taxonomy" id="2777116"/>
    <lineage>
        <taxon>Eukaryota</taxon>
        <taxon>Metazoa</taxon>
        <taxon>Ecdysozoa</taxon>
        <taxon>Nematoda</taxon>
        <taxon>Chromadorea</taxon>
        <taxon>Rhabditida</taxon>
        <taxon>Rhabditina</taxon>
        <taxon>Rhabditomorpha</taxon>
        <taxon>Rhabditoidea</taxon>
        <taxon>Rhabditidae</taxon>
        <taxon>Peloderinae</taxon>
        <taxon>Caenorhabditis</taxon>
    </lineage>
</organism>
<feature type="compositionally biased region" description="Basic residues" evidence="1">
    <location>
        <begin position="280"/>
        <end position="294"/>
    </location>
</feature>
<keyword evidence="4" id="KW-1185">Reference proteome</keyword>
<dbReference type="AlphaFoldDB" id="A0A8S1HXW7"/>
<dbReference type="InterPro" id="IPR055510">
    <property type="entry name" value="DUF7083"/>
</dbReference>